<dbReference type="Proteomes" id="UP001179952">
    <property type="component" value="Unassembled WGS sequence"/>
</dbReference>
<keyword evidence="5" id="KW-0732">Signal</keyword>
<evidence type="ECO:0000256" key="3">
    <source>
        <dbReference type="ARBA" id="ARBA00022840"/>
    </source>
</evidence>
<keyword evidence="2" id="KW-0227">DNA damage</keyword>
<dbReference type="InterPro" id="IPR007695">
    <property type="entry name" value="DNA_mismatch_repair_MutS-lik_N"/>
</dbReference>
<evidence type="ECO:0000313" key="8">
    <source>
        <dbReference type="Proteomes" id="UP001179952"/>
    </source>
</evidence>
<protein>
    <recommendedName>
        <fullName evidence="6">DNA mismatch repair proteins mutS family domain-containing protein</fullName>
    </recommendedName>
</protein>
<dbReference type="Gene3D" id="3.40.50.300">
    <property type="entry name" value="P-loop containing nucleotide triphosphate hydrolases"/>
    <property type="match status" value="1"/>
</dbReference>
<dbReference type="SUPFAM" id="SSF82771">
    <property type="entry name" value="GIY-YIG endonuclease"/>
    <property type="match status" value="1"/>
</dbReference>
<dbReference type="EMBL" id="JAUJYN010000007">
    <property type="protein sequence ID" value="KAK1265830.1"/>
    <property type="molecule type" value="Genomic_DNA"/>
</dbReference>
<keyword evidence="3" id="KW-0067">ATP-binding</keyword>
<proteinExistence type="predicted"/>
<dbReference type="InterPro" id="IPR027417">
    <property type="entry name" value="P-loop_NTPase"/>
</dbReference>
<dbReference type="Gene3D" id="3.40.1170.10">
    <property type="entry name" value="DNA repair protein MutS, domain I"/>
    <property type="match status" value="1"/>
</dbReference>
<dbReference type="GO" id="GO:0005524">
    <property type="term" value="F:ATP binding"/>
    <property type="evidence" value="ECO:0007669"/>
    <property type="project" value="UniProtKB-KW"/>
</dbReference>
<evidence type="ECO:0000313" key="7">
    <source>
        <dbReference type="EMBL" id="KAK1265830.1"/>
    </source>
</evidence>
<dbReference type="FunFam" id="3.40.1170.10:FF:000005">
    <property type="entry name" value="DNA mismatch repair protein MSH1, mitochondrial"/>
    <property type="match status" value="1"/>
</dbReference>
<keyword evidence="8" id="KW-1185">Reference proteome</keyword>
<feature type="chain" id="PRO_5043709581" description="DNA mismatch repair proteins mutS family domain-containing protein" evidence="5">
    <location>
        <begin position="24"/>
        <end position="1162"/>
    </location>
</feature>
<dbReference type="SUPFAM" id="SSF55271">
    <property type="entry name" value="DNA repair protein MutS, domain I"/>
    <property type="match status" value="1"/>
</dbReference>
<keyword evidence="1" id="KW-0547">Nucleotide-binding</keyword>
<dbReference type="InterPro" id="IPR035901">
    <property type="entry name" value="GIY-YIG_endonuc_sf"/>
</dbReference>
<gene>
    <name evidence="7" type="ORF">QJS04_geneDACA000112</name>
</gene>
<sequence>MHWGTTTRSAMASAPPKWRPLSALLLLSVRRLHVSLSPLYHRKALHGRSLPSYDLGCHCTVRGISYSFRAQKVSKKSSKPTRRSKEPIYLLDEENDTHIMWWKERMRMCKKPSSIQLIKKLVYSNLLGSDVNLKNGSLKEGTLNFELLQFKSRFPREVLLCRVGDFYEAIGFDACILVEYAGLNPFGGLRSDSIPRAGCPVVNLRQTLDDLTRGGYSVCIVEEVQGPTQARSRKGRFISGHAHPGSPYVFGLAGADHDVDFPEPMPVVGISRSAKGYCMVSVLETMKTYSDEDGLTEEAIVARLRTCRYHHLFLHTSLRHNSSGTSRWGEYGEGGLLWGECNGKLFEWFDGDTVTEVLCKVREIYGLDQGTSFRNVTISSEKRPHSIYLGTATQIGVIPTEGIPSLLKVLLPSNCAGLPALYIRDLLLNPPPYTTASAIQESCRLMSNVTSSIPDFTCLSAAKLVKLIESKEVNHVEFCRIKDVVDEVVHMYKSSQLQKILQILLNPACAATGLKIECGILVNECELIAQKIGEMISVVGESDQKMSSFQYIPDDFFEMESSWKGRVKKRHAEQVYAEVERAAEALSIAVMEDFVPIVERIKAVMSPFGGPKGEISFAREHEAVWFKGKRFAPAVWGDTPGEKQIKQLRPATDSKGRKVGEEWFTTNKVEEALNRYHEACTNAKVKVLELLRGLSTELQTKINILVFSSMLLVIAQALFAHVSEGKRRKWVFPTLIDFPKSMDQEPPEALCTMEMVGLSPYWFDVAEGNAIRNTVKMSSLFLLTGPNGGGKSSMLRSICAATILGMCGLMIPAESATIPHFDSVMLHMKSYDSPADGKSSFQIEMSEIRSVLSGATPHSLVLVDEICRGTETVKGTCIAGSIVEILDNVGCLGILSTHLHGIFDLPLNLKNVKFKAMGTMVMDGHIKPTWKLIDGVCKESLAFETALMEGVSPTVIKRAEELYLSVNSKGLRPTKEHADVKHLFSDYDFLVHKIDDDSSTRLNVVHLSETKKALTPLETFQKEVKNIVALICQERLVELHNQKSILELPEVNCVTVSAREQPPPSTIGVSSIYVILRPDKKLYIGQTDDLVGRIHVHRAKEGMQDLRFLYVLVPGKSVASQLETLLINQLPHRGFRLINKADGKHRNFGTSNLSFGSLTVHQ</sequence>
<dbReference type="GO" id="GO:0030983">
    <property type="term" value="F:mismatched DNA binding"/>
    <property type="evidence" value="ECO:0007669"/>
    <property type="project" value="InterPro"/>
</dbReference>
<dbReference type="PANTHER" id="PTHR48448:SF1">
    <property type="entry name" value="MUTL PROTEIN ISOFORM 1"/>
    <property type="match status" value="1"/>
</dbReference>
<dbReference type="GO" id="GO:0006298">
    <property type="term" value="P:mismatch repair"/>
    <property type="evidence" value="ECO:0007669"/>
    <property type="project" value="InterPro"/>
</dbReference>
<dbReference type="Pfam" id="PF01624">
    <property type="entry name" value="MutS_I"/>
    <property type="match status" value="1"/>
</dbReference>
<evidence type="ECO:0000259" key="6">
    <source>
        <dbReference type="PROSITE" id="PS00486"/>
    </source>
</evidence>
<dbReference type="SUPFAM" id="SSF52540">
    <property type="entry name" value="P-loop containing nucleoside triphosphate hydrolases"/>
    <property type="match status" value="1"/>
</dbReference>
<dbReference type="InterPro" id="IPR016151">
    <property type="entry name" value="DNA_mismatch_repair_MutS_N"/>
</dbReference>
<dbReference type="InterPro" id="IPR000432">
    <property type="entry name" value="DNA_mismatch_repair_MutS_C"/>
</dbReference>
<reference evidence="7" key="2">
    <citation type="submission" date="2023-06" db="EMBL/GenBank/DDBJ databases">
        <authorList>
            <person name="Ma L."/>
            <person name="Liu K.-W."/>
            <person name="Li Z."/>
            <person name="Hsiao Y.-Y."/>
            <person name="Qi Y."/>
            <person name="Fu T."/>
            <person name="Tang G."/>
            <person name="Zhang D."/>
            <person name="Sun W.-H."/>
            <person name="Liu D.-K."/>
            <person name="Li Y."/>
            <person name="Chen G.-Z."/>
            <person name="Liu X.-D."/>
            <person name="Liao X.-Y."/>
            <person name="Jiang Y.-T."/>
            <person name="Yu X."/>
            <person name="Hao Y."/>
            <person name="Huang J."/>
            <person name="Zhao X.-W."/>
            <person name="Ke S."/>
            <person name="Chen Y.-Y."/>
            <person name="Wu W.-L."/>
            <person name="Hsu J.-L."/>
            <person name="Lin Y.-F."/>
            <person name="Huang M.-D."/>
            <person name="Li C.-Y."/>
            <person name="Huang L."/>
            <person name="Wang Z.-W."/>
            <person name="Zhao X."/>
            <person name="Zhong W.-Y."/>
            <person name="Peng D.-H."/>
            <person name="Ahmad S."/>
            <person name="Lan S."/>
            <person name="Zhang J.-S."/>
            <person name="Tsai W.-C."/>
            <person name="Van De Peer Y."/>
            <person name="Liu Z.-J."/>
        </authorList>
    </citation>
    <scope>NUCLEOTIDE SEQUENCE</scope>
    <source>
        <strain evidence="7">SCP</strain>
        <tissue evidence="7">Leaves</tissue>
    </source>
</reference>
<evidence type="ECO:0000256" key="2">
    <source>
        <dbReference type="ARBA" id="ARBA00022763"/>
    </source>
</evidence>
<evidence type="ECO:0000256" key="4">
    <source>
        <dbReference type="ARBA" id="ARBA00023125"/>
    </source>
</evidence>
<dbReference type="AlphaFoldDB" id="A0AAV9ANK5"/>
<dbReference type="SMART" id="SM00534">
    <property type="entry name" value="MUTSac"/>
    <property type="match status" value="1"/>
</dbReference>
<evidence type="ECO:0000256" key="5">
    <source>
        <dbReference type="SAM" id="SignalP"/>
    </source>
</evidence>
<dbReference type="Pfam" id="PF00488">
    <property type="entry name" value="MutS_V"/>
    <property type="match status" value="1"/>
</dbReference>
<organism evidence="7 8">
    <name type="scientific">Acorus gramineus</name>
    <name type="common">Dwarf sweet flag</name>
    <dbReference type="NCBI Taxonomy" id="55184"/>
    <lineage>
        <taxon>Eukaryota</taxon>
        <taxon>Viridiplantae</taxon>
        <taxon>Streptophyta</taxon>
        <taxon>Embryophyta</taxon>
        <taxon>Tracheophyta</taxon>
        <taxon>Spermatophyta</taxon>
        <taxon>Magnoliopsida</taxon>
        <taxon>Liliopsida</taxon>
        <taxon>Acoraceae</taxon>
        <taxon>Acorus</taxon>
    </lineage>
</organism>
<dbReference type="CDD" id="cd03243">
    <property type="entry name" value="ABC_MutS_homologs"/>
    <property type="match status" value="1"/>
</dbReference>
<dbReference type="PANTHER" id="PTHR48448">
    <property type="entry name" value="MUTL PROTEIN ISOFORM 1"/>
    <property type="match status" value="1"/>
</dbReference>
<accession>A0AAV9ANK5</accession>
<keyword evidence="4" id="KW-0238">DNA-binding</keyword>
<dbReference type="FunFam" id="3.40.50.300:FF:001188">
    <property type="entry name" value="DNA mismatch repair protein"/>
    <property type="match status" value="1"/>
</dbReference>
<dbReference type="PROSITE" id="PS00486">
    <property type="entry name" value="DNA_MISMATCH_REPAIR_2"/>
    <property type="match status" value="1"/>
</dbReference>
<feature type="domain" description="DNA mismatch repair proteins mutS family" evidence="6">
    <location>
        <begin position="859"/>
        <end position="875"/>
    </location>
</feature>
<feature type="signal peptide" evidence="5">
    <location>
        <begin position="1"/>
        <end position="23"/>
    </location>
</feature>
<comment type="caution">
    <text evidence="7">The sequence shown here is derived from an EMBL/GenBank/DDBJ whole genome shotgun (WGS) entry which is preliminary data.</text>
</comment>
<reference evidence="7" key="1">
    <citation type="journal article" date="2023" name="Nat. Commun.">
        <title>Diploid and tetraploid genomes of Acorus and the evolution of monocots.</title>
        <authorList>
            <person name="Ma L."/>
            <person name="Liu K.W."/>
            <person name="Li Z."/>
            <person name="Hsiao Y.Y."/>
            <person name="Qi Y."/>
            <person name="Fu T."/>
            <person name="Tang G.D."/>
            <person name="Zhang D."/>
            <person name="Sun W.H."/>
            <person name="Liu D.K."/>
            <person name="Li Y."/>
            <person name="Chen G.Z."/>
            <person name="Liu X.D."/>
            <person name="Liao X.Y."/>
            <person name="Jiang Y.T."/>
            <person name="Yu X."/>
            <person name="Hao Y."/>
            <person name="Huang J."/>
            <person name="Zhao X.W."/>
            <person name="Ke S."/>
            <person name="Chen Y.Y."/>
            <person name="Wu W.L."/>
            <person name="Hsu J.L."/>
            <person name="Lin Y.F."/>
            <person name="Huang M.D."/>
            <person name="Li C.Y."/>
            <person name="Huang L."/>
            <person name="Wang Z.W."/>
            <person name="Zhao X."/>
            <person name="Zhong W.Y."/>
            <person name="Peng D.H."/>
            <person name="Ahmad S."/>
            <person name="Lan S."/>
            <person name="Zhang J.S."/>
            <person name="Tsai W.C."/>
            <person name="Van de Peer Y."/>
            <person name="Liu Z.J."/>
        </authorList>
    </citation>
    <scope>NUCLEOTIDE SEQUENCE</scope>
    <source>
        <strain evidence="7">SCP</strain>
    </source>
</reference>
<evidence type="ECO:0000256" key="1">
    <source>
        <dbReference type="ARBA" id="ARBA00022741"/>
    </source>
</evidence>
<name>A0AAV9ANK5_ACOGR</name>
<dbReference type="InterPro" id="IPR053276">
    <property type="entry name" value="MtDNA_mismatch_repair_MutS"/>
</dbReference>